<feature type="transmembrane region" description="Helical" evidence="12">
    <location>
        <begin position="218"/>
        <end position="240"/>
    </location>
</feature>
<keyword evidence="4 12" id="KW-0812">Transmembrane</keyword>
<evidence type="ECO:0000256" key="11">
    <source>
        <dbReference type="ARBA" id="ARBA00023160"/>
    </source>
</evidence>
<evidence type="ECO:0000256" key="10">
    <source>
        <dbReference type="ARBA" id="ARBA00023136"/>
    </source>
</evidence>
<dbReference type="PRINTS" id="PR00075">
    <property type="entry name" value="FACDDSATRASE"/>
</dbReference>
<dbReference type="Pfam" id="PF00487">
    <property type="entry name" value="FA_desaturase"/>
    <property type="match status" value="1"/>
</dbReference>
<keyword evidence="3" id="KW-0444">Lipid biosynthesis</keyword>
<feature type="domain" description="Fatty acid desaturase" evidence="13">
    <location>
        <begin position="68"/>
        <end position="296"/>
    </location>
</feature>
<dbReference type="CDD" id="cd03505">
    <property type="entry name" value="Delta9-FADS-like"/>
    <property type="match status" value="1"/>
</dbReference>
<dbReference type="InterPro" id="IPR015876">
    <property type="entry name" value="Acyl-CoA_DS"/>
</dbReference>
<evidence type="ECO:0000256" key="8">
    <source>
        <dbReference type="ARBA" id="ARBA00023004"/>
    </source>
</evidence>
<comment type="subcellular location">
    <subcellularLocation>
        <location evidence="1">Membrane</location>
        <topology evidence="1">Multi-pass membrane protein</topology>
    </subcellularLocation>
</comment>
<evidence type="ECO:0000313" key="14">
    <source>
        <dbReference type="EMBL" id="KAF1697442.1"/>
    </source>
</evidence>
<dbReference type="EMBL" id="PDWN01000001">
    <property type="protein sequence ID" value="KAF1697442.1"/>
    <property type="molecule type" value="Genomic_DNA"/>
</dbReference>
<accession>A0ABQ6ZBP3</accession>
<name>A0ABQ6ZBP3_9GAMM</name>
<reference evidence="14 15" key="1">
    <citation type="submission" date="2017-10" db="EMBL/GenBank/DDBJ databases">
        <title>Whole genome sequencing of members of genus Pseudoxanthomonas.</title>
        <authorList>
            <person name="Kumar S."/>
            <person name="Bansal K."/>
            <person name="Kaur A."/>
            <person name="Patil P."/>
            <person name="Sharma S."/>
            <person name="Patil P.B."/>
        </authorList>
    </citation>
    <scope>NUCLEOTIDE SEQUENCE [LARGE SCALE GENOMIC DNA]</scope>
    <source>
        <strain evidence="14 15">DSM 17801</strain>
    </source>
</reference>
<comment type="caution">
    <text evidence="14">The sequence shown here is derived from an EMBL/GenBank/DDBJ whole genome shotgun (WGS) entry which is preliminary data.</text>
</comment>
<dbReference type="Proteomes" id="UP000788419">
    <property type="component" value="Unassembled WGS sequence"/>
</dbReference>
<feature type="transmembrane region" description="Helical" evidence="12">
    <location>
        <begin position="186"/>
        <end position="206"/>
    </location>
</feature>
<evidence type="ECO:0000259" key="13">
    <source>
        <dbReference type="Pfam" id="PF00487"/>
    </source>
</evidence>
<keyword evidence="15" id="KW-1185">Reference proteome</keyword>
<keyword evidence="5" id="KW-0276">Fatty acid metabolism</keyword>
<dbReference type="PANTHER" id="PTHR11351:SF31">
    <property type="entry name" value="DESATURASE 1, ISOFORM A-RELATED"/>
    <property type="match status" value="1"/>
</dbReference>
<evidence type="ECO:0000256" key="6">
    <source>
        <dbReference type="ARBA" id="ARBA00022989"/>
    </source>
</evidence>
<comment type="similarity">
    <text evidence="2">Belongs to the fatty acid desaturase type 2 family.</text>
</comment>
<evidence type="ECO:0000256" key="7">
    <source>
        <dbReference type="ARBA" id="ARBA00023002"/>
    </source>
</evidence>
<evidence type="ECO:0000256" key="4">
    <source>
        <dbReference type="ARBA" id="ARBA00022692"/>
    </source>
</evidence>
<evidence type="ECO:0000256" key="3">
    <source>
        <dbReference type="ARBA" id="ARBA00022516"/>
    </source>
</evidence>
<keyword evidence="10 12" id="KW-0472">Membrane</keyword>
<keyword evidence="8" id="KW-0408">Iron</keyword>
<evidence type="ECO:0000256" key="1">
    <source>
        <dbReference type="ARBA" id="ARBA00004141"/>
    </source>
</evidence>
<evidence type="ECO:0000256" key="5">
    <source>
        <dbReference type="ARBA" id="ARBA00022832"/>
    </source>
</evidence>
<evidence type="ECO:0000256" key="12">
    <source>
        <dbReference type="SAM" id="Phobius"/>
    </source>
</evidence>
<feature type="transmembrane region" description="Helical" evidence="12">
    <location>
        <begin position="69"/>
        <end position="89"/>
    </location>
</feature>
<keyword evidence="9" id="KW-0443">Lipid metabolism</keyword>
<keyword evidence="7" id="KW-0560">Oxidoreductase</keyword>
<evidence type="ECO:0000256" key="9">
    <source>
        <dbReference type="ARBA" id="ARBA00023098"/>
    </source>
</evidence>
<evidence type="ECO:0000256" key="2">
    <source>
        <dbReference type="ARBA" id="ARBA00008749"/>
    </source>
</evidence>
<sequence length="322" mass="36512">MQDVPPTAIQPSAARASPWPRLGRWLGGGTVRGEGEGLVGHRIDWVRAAPFLALHAGCLGMLWTGASPVAVVVAASLYLLRMFAITAFYHRYFSHRAFRTSRVVQALFATIGASSAQRGPLWWAAHHRHHHRHADTARDPHSPARRGFFWSHVGWFLTEEAFATDRRRVQDLVRYPELRWLDRHDAVVPLLLAVALYGLGALLQRVAPELATNGPQMLVWGFFVSTVALFHATVTINSLAHRFGRRRFATRDNSRNNAWLAALTLGEGWHNNHHFYPGSVRQGFRWYEFDPTWYGLRVMQALGLVWDLRPVPAWVMDKAVRP</sequence>
<keyword evidence="6 12" id="KW-1133">Transmembrane helix</keyword>
<dbReference type="RefSeq" id="WP_162408065.1">
    <property type="nucleotide sequence ID" value="NZ_PDWN01000001.1"/>
</dbReference>
<dbReference type="PANTHER" id="PTHR11351">
    <property type="entry name" value="ACYL-COA DESATURASE"/>
    <property type="match status" value="1"/>
</dbReference>
<gene>
    <name evidence="14" type="ORF">CSC65_00805</name>
</gene>
<evidence type="ECO:0000313" key="15">
    <source>
        <dbReference type="Proteomes" id="UP000788419"/>
    </source>
</evidence>
<dbReference type="InterPro" id="IPR005804">
    <property type="entry name" value="FA_desaturase_dom"/>
</dbReference>
<keyword evidence="11" id="KW-0275">Fatty acid biosynthesis</keyword>
<protein>
    <submittedName>
        <fullName evidence="14">Acyl-CoA desaturase</fullName>
    </submittedName>
</protein>
<organism evidence="14 15">
    <name type="scientific">Pseudoxanthomonas daejeonensis</name>
    <dbReference type="NCBI Taxonomy" id="266062"/>
    <lineage>
        <taxon>Bacteria</taxon>
        <taxon>Pseudomonadati</taxon>
        <taxon>Pseudomonadota</taxon>
        <taxon>Gammaproteobacteria</taxon>
        <taxon>Lysobacterales</taxon>
        <taxon>Lysobacteraceae</taxon>
        <taxon>Pseudoxanthomonas</taxon>
    </lineage>
</organism>
<proteinExistence type="inferred from homology"/>